<dbReference type="Gene3D" id="3.30.1330.60">
    <property type="entry name" value="OmpA-like domain"/>
    <property type="match status" value="1"/>
</dbReference>
<accession>A0ABU8I370</accession>
<evidence type="ECO:0000256" key="4">
    <source>
        <dbReference type="PROSITE-ProRule" id="PRU00473"/>
    </source>
</evidence>
<dbReference type="RefSeq" id="WP_336557350.1">
    <property type="nucleotide sequence ID" value="NZ_JAYLLN010000006.1"/>
</dbReference>
<dbReference type="PANTHER" id="PTHR30329:SF21">
    <property type="entry name" value="LIPOPROTEIN YIAD-RELATED"/>
    <property type="match status" value="1"/>
</dbReference>
<dbReference type="Proteomes" id="UP001363035">
    <property type="component" value="Unassembled WGS sequence"/>
</dbReference>
<protein>
    <submittedName>
        <fullName evidence="7">OmpA family protein</fullName>
    </submittedName>
</protein>
<evidence type="ECO:0000256" key="3">
    <source>
        <dbReference type="ARBA" id="ARBA00023237"/>
    </source>
</evidence>
<comment type="caution">
    <text evidence="7">The sequence shown here is derived from an EMBL/GenBank/DDBJ whole genome shotgun (WGS) entry which is preliminary data.</text>
</comment>
<feature type="domain" description="OmpA-like" evidence="6">
    <location>
        <begin position="101"/>
        <end position="223"/>
    </location>
</feature>
<dbReference type="PANTHER" id="PTHR30329">
    <property type="entry name" value="STATOR ELEMENT OF FLAGELLAR MOTOR COMPLEX"/>
    <property type="match status" value="1"/>
</dbReference>
<evidence type="ECO:0000313" key="8">
    <source>
        <dbReference type="Proteomes" id="UP001363035"/>
    </source>
</evidence>
<organism evidence="7 8">
    <name type="scientific">Sphingobacterium tenebrionis</name>
    <dbReference type="NCBI Taxonomy" id="3111775"/>
    <lineage>
        <taxon>Bacteria</taxon>
        <taxon>Pseudomonadati</taxon>
        <taxon>Bacteroidota</taxon>
        <taxon>Sphingobacteriia</taxon>
        <taxon>Sphingobacteriales</taxon>
        <taxon>Sphingobacteriaceae</taxon>
        <taxon>Sphingobacterium</taxon>
    </lineage>
</organism>
<keyword evidence="3" id="KW-0998">Cell outer membrane</keyword>
<dbReference type="SUPFAM" id="SSF103088">
    <property type="entry name" value="OmpA-like"/>
    <property type="match status" value="1"/>
</dbReference>
<feature type="region of interest" description="Disordered" evidence="5">
    <location>
        <begin position="181"/>
        <end position="227"/>
    </location>
</feature>
<evidence type="ECO:0000256" key="5">
    <source>
        <dbReference type="SAM" id="MobiDB-lite"/>
    </source>
</evidence>
<evidence type="ECO:0000256" key="2">
    <source>
        <dbReference type="ARBA" id="ARBA00023136"/>
    </source>
</evidence>
<feature type="compositionally biased region" description="Low complexity" evidence="5">
    <location>
        <begin position="69"/>
        <end position="87"/>
    </location>
</feature>
<gene>
    <name evidence="7" type="ORF">VJ786_04565</name>
</gene>
<feature type="compositionally biased region" description="Basic and acidic residues" evidence="5">
    <location>
        <begin position="206"/>
        <end position="217"/>
    </location>
</feature>
<reference evidence="7 8" key="1">
    <citation type="submission" date="2024-01" db="EMBL/GenBank/DDBJ databases">
        <title>Sphingobacterium tenebrionis sp. nov., a novel endophyte isolated from tenebrio molitor intestines.</title>
        <authorList>
            <person name="Zhang C."/>
        </authorList>
    </citation>
    <scope>NUCLEOTIDE SEQUENCE [LARGE SCALE GENOMIC DNA]</scope>
    <source>
        <strain evidence="7 8">PU5-4</strain>
    </source>
</reference>
<name>A0ABU8I370_9SPHI</name>
<dbReference type="InterPro" id="IPR036737">
    <property type="entry name" value="OmpA-like_sf"/>
</dbReference>
<evidence type="ECO:0000259" key="6">
    <source>
        <dbReference type="PROSITE" id="PS51123"/>
    </source>
</evidence>
<feature type="region of interest" description="Disordered" evidence="5">
    <location>
        <begin position="43"/>
        <end position="87"/>
    </location>
</feature>
<evidence type="ECO:0000313" key="7">
    <source>
        <dbReference type="EMBL" id="MEI5984172.1"/>
    </source>
</evidence>
<sequence length="227" mass="24306">MSLFSALLLMGCNAENSNQKGSKDTVYAPINNEPVDTLRAESQGFGADTGSFSASRSGNQTASESENQTTSATDNRNTSSSNTSDGTLITSGSSLTASSSNLNVDIRLAADNLFDFNKATIKPEAEPELKKVADQLKKVNADAVQIIGHTDSKGNDQYNDKLSLQRAEAVKQWFEKNGVKNKLLASGKGEKDPIADNELPNGQDNPEGRTKNRRVDIKFVGSQSISN</sequence>
<dbReference type="InterPro" id="IPR006664">
    <property type="entry name" value="OMP_bac"/>
</dbReference>
<keyword evidence="8" id="KW-1185">Reference proteome</keyword>
<feature type="compositionally biased region" description="Polar residues" evidence="5">
    <location>
        <begin position="50"/>
        <end position="68"/>
    </location>
</feature>
<evidence type="ECO:0000256" key="1">
    <source>
        <dbReference type="ARBA" id="ARBA00004442"/>
    </source>
</evidence>
<dbReference type="PRINTS" id="PR01021">
    <property type="entry name" value="OMPADOMAIN"/>
</dbReference>
<dbReference type="PROSITE" id="PS51123">
    <property type="entry name" value="OMPA_2"/>
    <property type="match status" value="1"/>
</dbReference>
<dbReference type="Pfam" id="PF00691">
    <property type="entry name" value="OmpA"/>
    <property type="match status" value="1"/>
</dbReference>
<proteinExistence type="predicted"/>
<keyword evidence="2 4" id="KW-0472">Membrane</keyword>
<dbReference type="EMBL" id="JAYLLN010000006">
    <property type="protein sequence ID" value="MEI5984172.1"/>
    <property type="molecule type" value="Genomic_DNA"/>
</dbReference>
<dbReference type="InterPro" id="IPR006665">
    <property type="entry name" value="OmpA-like"/>
</dbReference>
<dbReference type="CDD" id="cd07185">
    <property type="entry name" value="OmpA_C-like"/>
    <property type="match status" value="1"/>
</dbReference>
<comment type="subcellular location">
    <subcellularLocation>
        <location evidence="1">Cell outer membrane</location>
    </subcellularLocation>
</comment>
<dbReference type="InterPro" id="IPR050330">
    <property type="entry name" value="Bact_OuterMem_StrucFunc"/>
</dbReference>